<feature type="compositionally biased region" description="Basic residues" evidence="6">
    <location>
        <begin position="722"/>
        <end position="731"/>
    </location>
</feature>
<dbReference type="SUPFAM" id="SSF48371">
    <property type="entry name" value="ARM repeat"/>
    <property type="match status" value="1"/>
</dbReference>
<sequence length="731" mass="84824">MEQDTAVTATISDNNVYNFSKQSGPNDHQNPVLSTDREEAFLSNENDSTANGIESEPTNVKDKFEWAEGRTGGVYIPPFKLERMKEERWAAAGGKLSGDYEGQRIAWELLKKKINGCVNKINTTNITQVIPEFFQLNLIRGRGLLSRAILKAQLTSPEFTNVYAALIAVLNTKIPEIGEMILIRVILQFRKAFKRNDKRLCISTTKFIAHLVNQLVCHELLALQILTLLLEQPTDDSVEVAVSFVKECGNILSELSPQGLYAVFERLRGILHEGDIDKRVQYMIEALFAIRRDGFSKYPPFPPELDLIEEEDRITHEICLDDELELDTSDDVFHFDPEYDENEMRYAEIREEILGKEEEDEEEEEEDEEDEEGKDATTEAEENDRTTDEATTVIHQGTDMELIQFRRSVYLTIMSSLSFEEGAHKLVKLMNEGNNQQRQYELCSMIIECCSQERTYLRFYGLLARRFCSLSQIYSDKFDELFGEYYATIHRLETSKLRNVAKFFAALFETDSISWSAMEYIRLVEEETTSSSRIFVKILFQELAENMTAERLRDRLKDPDLQVHFQGLFPLDNPRNTRFAINYFTSIGLGVLTEEMREHLKKLPKNETRNHMASQDIDSTEKQEKSDWMSSMDEERQSSISSSTSSSPRPRRSRRFSDSSSFEEDDDHEKRREYASSEDSRGSHSPRERHERTKSSRRSSRHHSSKRDKLRKRSPFSDSSYRHSKKSRHHR</sequence>
<dbReference type="GO" id="GO:0000398">
    <property type="term" value="P:mRNA splicing, via spliceosome"/>
    <property type="evidence" value="ECO:0007669"/>
    <property type="project" value="TreeGrafter"/>
</dbReference>
<keyword evidence="3" id="KW-0507">mRNA processing</keyword>
<feature type="compositionally biased region" description="Low complexity" evidence="6">
    <location>
        <begin position="638"/>
        <end position="648"/>
    </location>
</feature>
<organism evidence="8 9">
    <name type="scientific">Galdieria partita</name>
    <dbReference type="NCBI Taxonomy" id="83374"/>
    <lineage>
        <taxon>Eukaryota</taxon>
        <taxon>Rhodophyta</taxon>
        <taxon>Bangiophyceae</taxon>
        <taxon>Galdieriales</taxon>
        <taxon>Galdieriaceae</taxon>
        <taxon>Galdieria</taxon>
    </lineage>
</organism>
<evidence type="ECO:0000256" key="6">
    <source>
        <dbReference type="SAM" id="MobiDB-lite"/>
    </source>
</evidence>
<dbReference type="GO" id="GO:0003723">
    <property type="term" value="F:RNA binding"/>
    <property type="evidence" value="ECO:0007669"/>
    <property type="project" value="InterPro"/>
</dbReference>
<dbReference type="InterPro" id="IPR050781">
    <property type="entry name" value="CWC22_splicing_factor"/>
</dbReference>
<feature type="region of interest" description="Disordered" evidence="6">
    <location>
        <begin position="1"/>
        <end position="32"/>
    </location>
</feature>
<protein>
    <recommendedName>
        <fullName evidence="7">MI domain-containing protein</fullName>
    </recommendedName>
</protein>
<dbReference type="OrthoDB" id="1924287at2759"/>
<dbReference type="SMART" id="SM00544">
    <property type="entry name" value="MA3"/>
    <property type="match status" value="1"/>
</dbReference>
<dbReference type="PANTHER" id="PTHR18034">
    <property type="entry name" value="CELL CYCLE CONTROL PROTEIN CWF22-RELATED"/>
    <property type="match status" value="1"/>
</dbReference>
<feature type="region of interest" description="Disordered" evidence="6">
    <location>
        <begin position="602"/>
        <end position="731"/>
    </location>
</feature>
<evidence type="ECO:0000256" key="4">
    <source>
        <dbReference type="ARBA" id="ARBA00023187"/>
    </source>
</evidence>
<dbReference type="AlphaFoldDB" id="A0A9C7UNT2"/>
<comment type="subcellular location">
    <subcellularLocation>
        <location evidence="1">Nucleus</location>
    </subcellularLocation>
</comment>
<dbReference type="InterPro" id="IPR003891">
    <property type="entry name" value="Initiation_fac_eIF4g_MI"/>
</dbReference>
<dbReference type="InterPro" id="IPR016024">
    <property type="entry name" value="ARM-type_fold"/>
</dbReference>
<dbReference type="InterPro" id="IPR003890">
    <property type="entry name" value="MIF4G-like_typ-3"/>
</dbReference>
<dbReference type="FunFam" id="1.25.40.180:FF:000004">
    <property type="entry name" value="pre-mRNA-splicing factor CWC22 homolog"/>
    <property type="match status" value="1"/>
</dbReference>
<reference evidence="8" key="1">
    <citation type="journal article" date="2022" name="Proc. Natl. Acad. Sci. U.S.A.">
        <title>Life cycle and functional genomics of the unicellular red alga Galdieria for elucidating algal and plant evolution and industrial use.</title>
        <authorList>
            <person name="Hirooka S."/>
            <person name="Itabashi T."/>
            <person name="Ichinose T.M."/>
            <person name="Onuma R."/>
            <person name="Fujiwara T."/>
            <person name="Yamashita S."/>
            <person name="Jong L.W."/>
            <person name="Tomita R."/>
            <person name="Iwane A.H."/>
            <person name="Miyagishima S.Y."/>
        </authorList>
    </citation>
    <scope>NUCLEOTIDE SEQUENCE</scope>
    <source>
        <strain evidence="8">NBRC 102759</strain>
    </source>
</reference>
<feature type="compositionally biased region" description="Basic and acidic residues" evidence="6">
    <location>
        <begin position="668"/>
        <end position="694"/>
    </location>
</feature>
<feature type="compositionally biased region" description="Acidic residues" evidence="6">
    <location>
        <begin position="357"/>
        <end position="382"/>
    </location>
</feature>
<comment type="similarity">
    <text evidence="2">Belongs to the CWC22 family.</text>
</comment>
<reference evidence="8" key="2">
    <citation type="submission" date="2022-01" db="EMBL/GenBank/DDBJ databases">
        <authorList>
            <person name="Hirooka S."/>
            <person name="Miyagishima S.Y."/>
        </authorList>
    </citation>
    <scope>NUCLEOTIDE SEQUENCE</scope>
    <source>
        <strain evidence="8">NBRC 102759</strain>
    </source>
</reference>
<name>A0A9C7UNT2_9RHOD</name>
<feature type="region of interest" description="Disordered" evidence="6">
    <location>
        <begin position="352"/>
        <end position="391"/>
    </location>
</feature>
<evidence type="ECO:0000259" key="7">
    <source>
        <dbReference type="PROSITE" id="PS51366"/>
    </source>
</evidence>
<feature type="compositionally biased region" description="Basic residues" evidence="6">
    <location>
        <begin position="695"/>
        <end position="714"/>
    </location>
</feature>
<dbReference type="PROSITE" id="PS51366">
    <property type="entry name" value="MI"/>
    <property type="match status" value="1"/>
</dbReference>
<feature type="domain" description="MI" evidence="7">
    <location>
        <begin position="404"/>
        <end position="523"/>
    </location>
</feature>
<evidence type="ECO:0000256" key="2">
    <source>
        <dbReference type="ARBA" id="ARBA00006856"/>
    </source>
</evidence>
<evidence type="ECO:0000313" key="9">
    <source>
        <dbReference type="Proteomes" id="UP001061958"/>
    </source>
</evidence>
<dbReference type="Proteomes" id="UP001061958">
    <property type="component" value="Unassembled WGS sequence"/>
</dbReference>
<dbReference type="EMBL" id="BQMJ01000011">
    <property type="protein sequence ID" value="GJQ09802.1"/>
    <property type="molecule type" value="Genomic_DNA"/>
</dbReference>
<accession>A0A9C7UNT2</accession>
<comment type="caution">
    <text evidence="8">The sequence shown here is derived from an EMBL/GenBank/DDBJ whole genome shotgun (WGS) entry which is preliminary data.</text>
</comment>
<evidence type="ECO:0000313" key="8">
    <source>
        <dbReference type="EMBL" id="GJQ09802.1"/>
    </source>
</evidence>
<evidence type="ECO:0000256" key="5">
    <source>
        <dbReference type="ARBA" id="ARBA00023242"/>
    </source>
</evidence>
<keyword evidence="5" id="KW-0539">Nucleus</keyword>
<dbReference type="SMART" id="SM00543">
    <property type="entry name" value="MIF4G"/>
    <property type="match status" value="1"/>
</dbReference>
<dbReference type="Pfam" id="PF02847">
    <property type="entry name" value="MA3"/>
    <property type="match status" value="1"/>
</dbReference>
<keyword evidence="9" id="KW-1185">Reference proteome</keyword>
<gene>
    <name evidence="8" type="ORF">GpartN1_g1593.t1</name>
</gene>
<evidence type="ECO:0000256" key="1">
    <source>
        <dbReference type="ARBA" id="ARBA00004123"/>
    </source>
</evidence>
<proteinExistence type="inferred from homology"/>
<dbReference type="PANTHER" id="PTHR18034:SF3">
    <property type="entry name" value="PRE-MRNA-SPLICING FACTOR CWC22 HOMOLOG"/>
    <property type="match status" value="1"/>
</dbReference>
<dbReference type="Pfam" id="PF02854">
    <property type="entry name" value="MIF4G"/>
    <property type="match status" value="1"/>
</dbReference>
<dbReference type="Gene3D" id="1.25.40.180">
    <property type="match status" value="1"/>
</dbReference>
<evidence type="ECO:0000256" key="3">
    <source>
        <dbReference type="ARBA" id="ARBA00022664"/>
    </source>
</evidence>
<keyword evidence="4" id="KW-0508">mRNA splicing</keyword>
<dbReference type="GO" id="GO:0071013">
    <property type="term" value="C:catalytic step 2 spliceosome"/>
    <property type="evidence" value="ECO:0007669"/>
    <property type="project" value="TreeGrafter"/>
</dbReference>
<feature type="compositionally biased region" description="Basic and acidic residues" evidence="6">
    <location>
        <begin position="619"/>
        <end position="637"/>
    </location>
</feature>